<dbReference type="RefSeq" id="WP_058381453.1">
    <property type="nucleotide sequence ID" value="NZ_CP013659.2"/>
</dbReference>
<dbReference type="GO" id="GO:0008379">
    <property type="term" value="F:thioredoxin peroxidase activity"/>
    <property type="evidence" value="ECO:0007669"/>
    <property type="project" value="TreeGrafter"/>
</dbReference>
<organism evidence="13 14">
    <name type="scientific">Planococcus rifietoensis</name>
    <dbReference type="NCBI Taxonomy" id="200991"/>
    <lineage>
        <taxon>Bacteria</taxon>
        <taxon>Bacillati</taxon>
        <taxon>Bacillota</taxon>
        <taxon>Bacilli</taxon>
        <taxon>Bacillales</taxon>
        <taxon>Caryophanaceae</taxon>
        <taxon>Planococcus</taxon>
    </lineage>
</organism>
<evidence type="ECO:0000313" key="14">
    <source>
        <dbReference type="Proteomes" id="UP000067683"/>
    </source>
</evidence>
<dbReference type="GO" id="GO:0034599">
    <property type="term" value="P:cellular response to oxidative stress"/>
    <property type="evidence" value="ECO:0007669"/>
    <property type="project" value="TreeGrafter"/>
</dbReference>
<evidence type="ECO:0000256" key="10">
    <source>
        <dbReference type="ARBA" id="ARBA00041373"/>
    </source>
</evidence>
<dbReference type="InterPro" id="IPR036249">
    <property type="entry name" value="Thioredoxin-like_sf"/>
</dbReference>
<dbReference type="KEGG" id="prt:AUC31_05705"/>
<keyword evidence="7" id="KW-0676">Redox-active center</keyword>
<dbReference type="STRING" id="200991.AUC31_05705"/>
<dbReference type="Proteomes" id="UP000067683">
    <property type="component" value="Chromosome"/>
</dbReference>
<dbReference type="InterPro" id="IPR000866">
    <property type="entry name" value="AhpC/TSA"/>
</dbReference>
<dbReference type="InterPro" id="IPR013766">
    <property type="entry name" value="Thioredoxin_domain"/>
</dbReference>
<evidence type="ECO:0000256" key="11">
    <source>
        <dbReference type="ARBA" id="ARBA00049091"/>
    </source>
</evidence>
<reference evidence="13" key="1">
    <citation type="submission" date="2016-01" db="EMBL/GenBank/DDBJ databases">
        <title>Complete genome of Planococcus rifietoensis type strain M8.</title>
        <authorList>
            <person name="See-Too W.S."/>
        </authorList>
    </citation>
    <scope>NUCLEOTIDE SEQUENCE [LARGE SCALE GENOMIC DNA]</scope>
    <source>
        <strain evidence="13">M8</strain>
    </source>
</reference>
<keyword evidence="3" id="KW-0575">Peroxidase</keyword>
<dbReference type="OrthoDB" id="9809746at2"/>
<keyword evidence="14" id="KW-1185">Reference proteome</keyword>
<dbReference type="CDD" id="cd02970">
    <property type="entry name" value="PRX_like2"/>
    <property type="match status" value="1"/>
</dbReference>
<dbReference type="EC" id="1.11.1.24" evidence="2"/>
<keyword evidence="4" id="KW-0049">Antioxidant</keyword>
<dbReference type="Pfam" id="PF00578">
    <property type="entry name" value="AhpC-TSA"/>
    <property type="match status" value="1"/>
</dbReference>
<evidence type="ECO:0000256" key="7">
    <source>
        <dbReference type="ARBA" id="ARBA00023284"/>
    </source>
</evidence>
<evidence type="ECO:0000256" key="9">
    <source>
        <dbReference type="ARBA" id="ARBA00038489"/>
    </source>
</evidence>
<protein>
    <recommendedName>
        <fullName evidence="2">thioredoxin-dependent peroxiredoxin</fullName>
        <ecNumber evidence="2">1.11.1.24</ecNumber>
    </recommendedName>
    <alternativeName>
        <fullName evidence="10">Bacterioferritin comigratory protein</fullName>
    </alternativeName>
    <alternativeName>
        <fullName evidence="8">Thioredoxin peroxidase</fullName>
    </alternativeName>
</protein>
<dbReference type="PANTHER" id="PTHR42801">
    <property type="entry name" value="THIOREDOXIN-DEPENDENT PEROXIDE REDUCTASE"/>
    <property type="match status" value="1"/>
</dbReference>
<comment type="function">
    <text evidence="1">Thiol-specific peroxidase that catalyzes the reduction of hydrogen peroxide and organic hydroperoxides to water and alcohols, respectively. Plays a role in cell protection against oxidative stress by detoxifying peroxides and as sensor of hydrogen peroxide-mediated signaling events.</text>
</comment>
<dbReference type="AlphaFoldDB" id="A0A0U2YJE4"/>
<dbReference type="GO" id="GO:0045454">
    <property type="term" value="P:cell redox homeostasis"/>
    <property type="evidence" value="ECO:0007669"/>
    <property type="project" value="TreeGrafter"/>
</dbReference>
<gene>
    <name evidence="13" type="ORF">AUC31_05705</name>
</gene>
<evidence type="ECO:0000256" key="6">
    <source>
        <dbReference type="ARBA" id="ARBA00023157"/>
    </source>
</evidence>
<evidence type="ECO:0000313" key="13">
    <source>
        <dbReference type="EMBL" id="ALS74746.1"/>
    </source>
</evidence>
<dbReference type="PROSITE" id="PS51352">
    <property type="entry name" value="THIOREDOXIN_2"/>
    <property type="match status" value="1"/>
</dbReference>
<dbReference type="PANTHER" id="PTHR42801:SF7">
    <property type="entry name" value="SLL1159 PROTEIN"/>
    <property type="match status" value="1"/>
</dbReference>
<evidence type="ECO:0000259" key="12">
    <source>
        <dbReference type="PROSITE" id="PS51352"/>
    </source>
</evidence>
<comment type="similarity">
    <text evidence="9">Belongs to the peroxiredoxin family. BCP/PrxQ subfamily.</text>
</comment>
<dbReference type="InterPro" id="IPR050924">
    <property type="entry name" value="Peroxiredoxin_BCP/PrxQ"/>
</dbReference>
<keyword evidence="5" id="KW-0560">Oxidoreductase</keyword>
<accession>A0A0U2YJE4</accession>
<evidence type="ECO:0000256" key="1">
    <source>
        <dbReference type="ARBA" id="ARBA00003330"/>
    </source>
</evidence>
<evidence type="ECO:0000256" key="2">
    <source>
        <dbReference type="ARBA" id="ARBA00013017"/>
    </source>
</evidence>
<evidence type="ECO:0000256" key="3">
    <source>
        <dbReference type="ARBA" id="ARBA00022559"/>
    </source>
</evidence>
<dbReference type="SUPFAM" id="SSF52833">
    <property type="entry name" value="Thioredoxin-like"/>
    <property type="match status" value="1"/>
</dbReference>
<feature type="domain" description="Thioredoxin" evidence="12">
    <location>
        <begin position="44"/>
        <end position="216"/>
    </location>
</feature>
<keyword evidence="6" id="KW-1015">Disulfide bond</keyword>
<dbReference type="Gene3D" id="3.40.30.10">
    <property type="entry name" value="Glutaredoxin"/>
    <property type="match status" value="1"/>
</dbReference>
<sequence length="216" mass="24547">MTTEMRREFDEYIKKFKASKPEEIQQKMQDAITELEASDEGNGLKKGAKAPNFTLPDAAGKSVELYDQLKQGPVILTFYRGNWCPYCNMELRAYQQIIGEIHGAGAELLAISPQTPDHSMSVLEKHDLEYKVLSDVGNKVASKFNLVYQLPEYLIEIYKDNKLDVDQYNGDADWTLPVSATYIITGDGTVAYEYTKADYKDRVEPSKVLEELKKIQ</sequence>
<evidence type="ECO:0000256" key="8">
    <source>
        <dbReference type="ARBA" id="ARBA00032824"/>
    </source>
</evidence>
<name>A0A0U2YJE4_9BACL</name>
<dbReference type="EMBL" id="CP013659">
    <property type="protein sequence ID" value="ALS74746.1"/>
    <property type="molecule type" value="Genomic_DNA"/>
</dbReference>
<dbReference type="GO" id="GO:0005737">
    <property type="term" value="C:cytoplasm"/>
    <property type="evidence" value="ECO:0007669"/>
    <property type="project" value="TreeGrafter"/>
</dbReference>
<comment type="catalytic activity">
    <reaction evidence="11">
        <text>a hydroperoxide + [thioredoxin]-dithiol = an alcohol + [thioredoxin]-disulfide + H2O</text>
        <dbReference type="Rhea" id="RHEA:62620"/>
        <dbReference type="Rhea" id="RHEA-COMP:10698"/>
        <dbReference type="Rhea" id="RHEA-COMP:10700"/>
        <dbReference type="ChEBI" id="CHEBI:15377"/>
        <dbReference type="ChEBI" id="CHEBI:29950"/>
        <dbReference type="ChEBI" id="CHEBI:30879"/>
        <dbReference type="ChEBI" id="CHEBI:35924"/>
        <dbReference type="ChEBI" id="CHEBI:50058"/>
        <dbReference type="EC" id="1.11.1.24"/>
    </reaction>
</comment>
<evidence type="ECO:0000256" key="4">
    <source>
        <dbReference type="ARBA" id="ARBA00022862"/>
    </source>
</evidence>
<evidence type="ECO:0000256" key="5">
    <source>
        <dbReference type="ARBA" id="ARBA00023002"/>
    </source>
</evidence>
<proteinExistence type="inferred from homology"/>